<keyword evidence="6" id="KW-0694">RNA-binding</keyword>
<evidence type="ECO:0000256" key="8">
    <source>
        <dbReference type="ARBA" id="ARBA00023135"/>
    </source>
</evidence>
<evidence type="ECO:0000256" key="4">
    <source>
        <dbReference type="ARBA" id="ARBA00022741"/>
    </source>
</evidence>
<dbReference type="NCBIfam" id="TIGR00959">
    <property type="entry name" value="ffh"/>
    <property type="match status" value="1"/>
</dbReference>
<dbReference type="RefSeq" id="WP_194845335.1">
    <property type="nucleotide sequence ID" value="NZ_CP075585.1"/>
</dbReference>
<dbReference type="SMART" id="SM00382">
    <property type="entry name" value="AAA"/>
    <property type="match status" value="1"/>
</dbReference>
<dbReference type="SUPFAM" id="SSF47446">
    <property type="entry name" value="Signal peptide-binding domain"/>
    <property type="match status" value="1"/>
</dbReference>
<evidence type="ECO:0000259" key="13">
    <source>
        <dbReference type="SMART" id="SM00962"/>
    </source>
</evidence>
<dbReference type="InterPro" id="IPR004125">
    <property type="entry name" value="Signal_recog_particle_SRP54_M"/>
</dbReference>
<reference evidence="15 16" key="1">
    <citation type="submission" date="2020-01" db="EMBL/GenBank/DDBJ databases">
        <authorList>
            <person name="Sixt B."/>
            <person name="Schulz F."/>
            <person name="Kostanjsek R."/>
            <person name="Koestlbacher S."/>
            <person name="Collingro A."/>
            <person name="Toenshoff E."/>
            <person name="Horn M."/>
        </authorList>
    </citation>
    <scope>NUCLEOTIDE SEQUENCE [LARGE SCALE GENOMIC DNA]</scope>
    <source>
        <strain evidence="15 16">15C</strain>
    </source>
</reference>
<evidence type="ECO:0000313" key="15">
    <source>
        <dbReference type="EMBL" id="QZA58973.1"/>
    </source>
</evidence>
<dbReference type="InterPro" id="IPR022941">
    <property type="entry name" value="SRP54"/>
</dbReference>
<gene>
    <name evidence="15" type="ORF">RHAB15C_0000856</name>
</gene>
<evidence type="ECO:0000256" key="3">
    <source>
        <dbReference type="ARBA" id="ARBA00022490"/>
    </source>
</evidence>
<dbReference type="Gene3D" id="1.20.120.140">
    <property type="entry name" value="Signal recognition particle SRP54, nucleotide-binding domain"/>
    <property type="match status" value="1"/>
</dbReference>
<keyword evidence="9" id="KW-0687">Ribonucleoprotein</keyword>
<evidence type="ECO:0000259" key="14">
    <source>
        <dbReference type="SMART" id="SM00963"/>
    </source>
</evidence>
<comment type="subcellular location">
    <subcellularLocation>
        <location evidence="1">Cytoplasm</location>
    </subcellularLocation>
</comment>
<dbReference type="Gene3D" id="1.10.260.30">
    <property type="entry name" value="Signal recognition particle, SRP54 subunit, M-domain"/>
    <property type="match status" value="1"/>
</dbReference>
<dbReference type="SUPFAM" id="SSF52540">
    <property type="entry name" value="P-loop containing nucleoside triphosphate hydrolases"/>
    <property type="match status" value="1"/>
</dbReference>
<evidence type="ECO:0000256" key="1">
    <source>
        <dbReference type="ARBA" id="ARBA00004496"/>
    </source>
</evidence>
<dbReference type="InterPro" id="IPR027417">
    <property type="entry name" value="P-loop_NTPase"/>
</dbReference>
<sequence length="447" mass="49781">MFDLLTQKFQGIIASLKGKKTLTEDNVTDAVRQVRMALLDADVNYSVAGNLVKRIQEKALGKDIVKTVSASEQFIKLVHDELVLFMGQQENPLALQEKLTVIMLCGLQGSGKTTQCAKLAYYLRKKYANKKILLAACDLQRPAAVEQLKKLATEIGVPLVALNQEIDPIKVAKAAKEKAILEGFDILIIDTAGRLHIDEELMQQLIEIKQAIDPQETLFVASAATGQDAVKTALEFDKHVQITGTILTMLDGSSRAGAAISIQEVTKKPLKFEGIGEKVSDLQLFNPHSMADRILGMGDVINLVRKAEEITSKEEAKALEKKMLKGSFTYDDLLKQMKLLKNMGPLKGLLKMLPGGSELANMDFDEKEFARRSAIISSMTKKERLEKVELVPSRRRRIADGSGNSIDQVNRMIKEYKRLKHIFKDMPSLQQKIAKNKIPSSFKGWKF</sequence>
<dbReference type="InterPro" id="IPR013822">
    <property type="entry name" value="Signal_recog_particl_SRP54_hlx"/>
</dbReference>
<dbReference type="PANTHER" id="PTHR11564">
    <property type="entry name" value="SIGNAL RECOGNITION PARTICLE 54K PROTEIN SRP54"/>
    <property type="match status" value="1"/>
</dbReference>
<protein>
    <recommendedName>
        <fullName evidence="10">signal-recognition-particle GTPase</fullName>
        <ecNumber evidence="10">3.6.5.4</ecNumber>
    </recommendedName>
</protein>
<accession>A0ABX8Z228</accession>
<dbReference type="InterPro" id="IPR004780">
    <property type="entry name" value="SRP"/>
</dbReference>
<feature type="domain" description="SRP54-type proteins GTP-binding" evidence="13">
    <location>
        <begin position="99"/>
        <end position="296"/>
    </location>
</feature>
<reference evidence="15 16" key="2">
    <citation type="submission" date="2021-05" db="EMBL/GenBank/DDBJ databases">
        <title>Ecology and evolution of chlamydial symbionts of arthropods.</title>
        <authorList>
            <person name="Halter T."/>
            <person name="Sixt B.S."/>
            <person name="Toenshoff E.R."/>
            <person name="Koestlbacher S."/>
            <person name="Schulz F."/>
            <person name="Kostanjsek R."/>
            <person name="Collingro A."/>
            <person name="Hendrickx F."/>
            <person name="Horn M."/>
        </authorList>
    </citation>
    <scope>NUCLEOTIDE SEQUENCE [LARGE SCALE GENOMIC DNA]</scope>
    <source>
        <strain evidence="15 16">15C</strain>
    </source>
</reference>
<evidence type="ECO:0000256" key="7">
    <source>
        <dbReference type="ARBA" id="ARBA00023134"/>
    </source>
</evidence>
<keyword evidence="7" id="KW-0342">GTP-binding</keyword>
<evidence type="ECO:0000256" key="5">
    <source>
        <dbReference type="ARBA" id="ARBA00022801"/>
    </source>
</evidence>
<dbReference type="InterPro" id="IPR003593">
    <property type="entry name" value="AAA+_ATPase"/>
</dbReference>
<dbReference type="PANTHER" id="PTHR11564:SF5">
    <property type="entry name" value="SIGNAL RECOGNITION PARTICLE SUBUNIT SRP54"/>
    <property type="match status" value="1"/>
</dbReference>
<evidence type="ECO:0000256" key="10">
    <source>
        <dbReference type="ARBA" id="ARBA00035672"/>
    </source>
</evidence>
<dbReference type="Proteomes" id="UP000822862">
    <property type="component" value="Chromosome"/>
</dbReference>
<evidence type="ECO:0000256" key="9">
    <source>
        <dbReference type="ARBA" id="ARBA00023274"/>
    </source>
</evidence>
<organism evidence="15 16">
    <name type="scientific">Candidatus Rhabdochlamydia porcellionis</name>
    <dbReference type="NCBI Taxonomy" id="225148"/>
    <lineage>
        <taxon>Bacteria</taxon>
        <taxon>Pseudomonadati</taxon>
        <taxon>Chlamydiota</taxon>
        <taxon>Chlamydiia</taxon>
        <taxon>Parachlamydiales</taxon>
        <taxon>Candidatus Rhabdochlamydiaceae</taxon>
        <taxon>Candidatus Rhabdochlamydia</taxon>
    </lineage>
</organism>
<keyword evidence="8" id="KW-0733">Signal recognition particle</keyword>
<dbReference type="InterPro" id="IPR036225">
    <property type="entry name" value="SRP/SRP_N"/>
</dbReference>
<dbReference type="EC" id="3.6.5.4" evidence="10"/>
<dbReference type="SMART" id="SM00962">
    <property type="entry name" value="SRP54"/>
    <property type="match status" value="1"/>
</dbReference>
<keyword evidence="4" id="KW-0547">Nucleotide-binding</keyword>
<dbReference type="InterPro" id="IPR036891">
    <property type="entry name" value="Signal_recog_part_SRP54_M_sf"/>
</dbReference>
<dbReference type="InterPro" id="IPR000897">
    <property type="entry name" value="SRP54_GTPase_dom"/>
</dbReference>
<evidence type="ECO:0000256" key="6">
    <source>
        <dbReference type="ARBA" id="ARBA00022884"/>
    </source>
</evidence>
<feature type="domain" description="Signal recognition particle SRP54 helical bundle" evidence="14">
    <location>
        <begin position="1"/>
        <end position="86"/>
    </location>
</feature>
<dbReference type="Pfam" id="PF00448">
    <property type="entry name" value="SRP54"/>
    <property type="match status" value="1"/>
</dbReference>
<evidence type="ECO:0000256" key="2">
    <source>
        <dbReference type="ARBA" id="ARBA00005450"/>
    </source>
</evidence>
<feature type="domain" description="AAA+ ATPase" evidence="12">
    <location>
        <begin position="98"/>
        <end position="247"/>
    </location>
</feature>
<dbReference type="SMART" id="SM00963">
    <property type="entry name" value="SRP54_N"/>
    <property type="match status" value="1"/>
</dbReference>
<dbReference type="SUPFAM" id="SSF47364">
    <property type="entry name" value="Domain of the SRP/SRP receptor G-proteins"/>
    <property type="match status" value="1"/>
</dbReference>
<dbReference type="Gene3D" id="3.40.50.300">
    <property type="entry name" value="P-loop containing nucleotide triphosphate hydrolases"/>
    <property type="match status" value="1"/>
</dbReference>
<keyword evidence="5" id="KW-0378">Hydrolase</keyword>
<name>A0ABX8Z228_9BACT</name>
<evidence type="ECO:0000256" key="11">
    <source>
        <dbReference type="ARBA" id="ARBA00048027"/>
    </source>
</evidence>
<comment type="similarity">
    <text evidence="2">Belongs to the GTP-binding SRP family. SRP54 subfamily.</text>
</comment>
<dbReference type="EMBL" id="CP075585">
    <property type="protein sequence ID" value="QZA58973.1"/>
    <property type="molecule type" value="Genomic_DNA"/>
</dbReference>
<comment type="catalytic activity">
    <reaction evidence="11">
        <text>GTP + H2O = GDP + phosphate + H(+)</text>
        <dbReference type="Rhea" id="RHEA:19669"/>
        <dbReference type="ChEBI" id="CHEBI:15377"/>
        <dbReference type="ChEBI" id="CHEBI:15378"/>
        <dbReference type="ChEBI" id="CHEBI:37565"/>
        <dbReference type="ChEBI" id="CHEBI:43474"/>
        <dbReference type="ChEBI" id="CHEBI:58189"/>
        <dbReference type="EC" id="3.6.5.4"/>
    </reaction>
</comment>
<dbReference type="Pfam" id="PF02881">
    <property type="entry name" value="SRP54_N"/>
    <property type="match status" value="1"/>
</dbReference>
<keyword evidence="16" id="KW-1185">Reference proteome</keyword>
<keyword evidence="3" id="KW-0963">Cytoplasm</keyword>
<evidence type="ECO:0000313" key="16">
    <source>
        <dbReference type="Proteomes" id="UP000822862"/>
    </source>
</evidence>
<dbReference type="Pfam" id="PF02978">
    <property type="entry name" value="SRP_SPB"/>
    <property type="match status" value="1"/>
</dbReference>
<proteinExistence type="inferred from homology"/>
<dbReference type="InterPro" id="IPR042101">
    <property type="entry name" value="SRP54_N_sf"/>
</dbReference>
<evidence type="ECO:0000259" key="12">
    <source>
        <dbReference type="SMART" id="SM00382"/>
    </source>
</evidence>